<feature type="domain" description="IPT/TIG" evidence="2">
    <location>
        <begin position="48"/>
        <end position="107"/>
    </location>
</feature>
<name>A0A921LEV9_9BACE</name>
<reference evidence="3" key="2">
    <citation type="submission" date="2021-09" db="EMBL/GenBank/DDBJ databases">
        <authorList>
            <person name="Gilroy R."/>
        </authorList>
    </citation>
    <scope>NUCLEOTIDE SEQUENCE</scope>
    <source>
        <strain evidence="3">CHK154-13316</strain>
    </source>
</reference>
<protein>
    <recommendedName>
        <fullName evidence="2">IPT/TIG domain-containing protein</fullName>
    </recommendedName>
</protein>
<reference evidence="3" key="1">
    <citation type="journal article" date="2021" name="PeerJ">
        <title>Extensive microbial diversity within the chicken gut microbiome revealed by metagenomics and culture.</title>
        <authorList>
            <person name="Gilroy R."/>
            <person name="Ravi A."/>
            <person name="Getino M."/>
            <person name="Pursley I."/>
            <person name="Horton D.L."/>
            <person name="Alikhan N.F."/>
            <person name="Baker D."/>
            <person name="Gharbi K."/>
            <person name="Hall N."/>
            <person name="Watson M."/>
            <person name="Adriaenssens E.M."/>
            <person name="Foster-Nyarko E."/>
            <person name="Jarju S."/>
            <person name="Secka A."/>
            <person name="Antonio M."/>
            <person name="Oren A."/>
            <person name="Chaudhuri R.R."/>
            <person name="La Ragione R."/>
            <person name="Hildebrand F."/>
            <person name="Pallen M.J."/>
        </authorList>
    </citation>
    <scope>NUCLEOTIDE SEQUENCE</scope>
    <source>
        <strain evidence="3">CHK154-13316</strain>
    </source>
</reference>
<sequence length="110" mass="12035">MMNKLFNVSTMPLLGMVFLFMAACSDDADNSDPNNDIQNIEMPSSGAESPIVSGKLVVIRGNGFSENSEIWFQTSSRSDEKKADVISYSDESISFIAPNMTGNCDVILRQ</sequence>
<evidence type="ECO:0000259" key="2">
    <source>
        <dbReference type="Pfam" id="PF01833"/>
    </source>
</evidence>
<keyword evidence="1" id="KW-0732">Signal</keyword>
<dbReference type="InterPro" id="IPR014756">
    <property type="entry name" value="Ig_E-set"/>
</dbReference>
<dbReference type="InterPro" id="IPR002909">
    <property type="entry name" value="IPT_dom"/>
</dbReference>
<dbReference type="AlphaFoldDB" id="A0A921LEV9"/>
<dbReference type="Proteomes" id="UP000747074">
    <property type="component" value="Unassembled WGS sequence"/>
</dbReference>
<dbReference type="InterPro" id="IPR013783">
    <property type="entry name" value="Ig-like_fold"/>
</dbReference>
<dbReference type="Gene3D" id="2.60.40.10">
    <property type="entry name" value="Immunoglobulins"/>
    <property type="match status" value="1"/>
</dbReference>
<feature type="chain" id="PRO_5036766625" description="IPT/TIG domain-containing protein" evidence="1">
    <location>
        <begin position="23"/>
        <end position="110"/>
    </location>
</feature>
<dbReference type="Pfam" id="PF01833">
    <property type="entry name" value="TIG"/>
    <property type="match status" value="1"/>
</dbReference>
<evidence type="ECO:0000313" key="3">
    <source>
        <dbReference type="EMBL" id="HJG10582.1"/>
    </source>
</evidence>
<dbReference type="PROSITE" id="PS51257">
    <property type="entry name" value="PROKAR_LIPOPROTEIN"/>
    <property type="match status" value="1"/>
</dbReference>
<proteinExistence type="predicted"/>
<evidence type="ECO:0000256" key="1">
    <source>
        <dbReference type="SAM" id="SignalP"/>
    </source>
</evidence>
<accession>A0A921LEV9</accession>
<gene>
    <name evidence="3" type="ORF">K8V07_01480</name>
</gene>
<evidence type="ECO:0000313" key="4">
    <source>
        <dbReference type="Proteomes" id="UP000747074"/>
    </source>
</evidence>
<dbReference type="SUPFAM" id="SSF81296">
    <property type="entry name" value="E set domains"/>
    <property type="match status" value="1"/>
</dbReference>
<organism evidence="3 4">
    <name type="scientific">Bacteroides xylanisolvens</name>
    <dbReference type="NCBI Taxonomy" id="371601"/>
    <lineage>
        <taxon>Bacteria</taxon>
        <taxon>Pseudomonadati</taxon>
        <taxon>Bacteroidota</taxon>
        <taxon>Bacteroidia</taxon>
        <taxon>Bacteroidales</taxon>
        <taxon>Bacteroidaceae</taxon>
        <taxon>Bacteroides</taxon>
    </lineage>
</organism>
<dbReference type="EMBL" id="DYVL01000027">
    <property type="protein sequence ID" value="HJG10582.1"/>
    <property type="molecule type" value="Genomic_DNA"/>
</dbReference>
<feature type="signal peptide" evidence="1">
    <location>
        <begin position="1"/>
        <end position="22"/>
    </location>
</feature>
<comment type="caution">
    <text evidence="3">The sequence shown here is derived from an EMBL/GenBank/DDBJ whole genome shotgun (WGS) entry which is preliminary data.</text>
</comment>
<feature type="non-terminal residue" evidence="3">
    <location>
        <position position="110"/>
    </location>
</feature>